<dbReference type="EMBL" id="JAYMGO010000001">
    <property type="protein sequence ID" value="KAL1282590.1"/>
    <property type="molecule type" value="Genomic_DNA"/>
</dbReference>
<feature type="compositionally biased region" description="Basic and acidic residues" evidence="1">
    <location>
        <begin position="13"/>
        <end position="25"/>
    </location>
</feature>
<evidence type="ECO:0000313" key="2">
    <source>
        <dbReference type="EMBL" id="KAL1282590.1"/>
    </source>
</evidence>
<reference evidence="2 3" key="1">
    <citation type="submission" date="2023-09" db="EMBL/GenBank/DDBJ databases">
        <authorList>
            <person name="Wang M."/>
        </authorList>
    </citation>
    <scope>NUCLEOTIDE SEQUENCE [LARGE SCALE GENOMIC DNA]</scope>
    <source>
        <strain evidence="2">GT-2023</strain>
        <tissue evidence="2">Liver</tissue>
    </source>
</reference>
<feature type="region of interest" description="Disordered" evidence="1">
    <location>
        <begin position="1"/>
        <end position="26"/>
    </location>
</feature>
<sequence length="144" mass="15772">MEKSRLHPSRRLSSREEREKERSRLDSMVLLIMKLDQLDKEIENALSSSLNSTPNLKRRIISEVDLEMLDSAGSLSASSQSLNTPLYRSSSSLSSSGPSGTSGARPKNETSAVLSEKDRAGQECGVHSLVTSRKPCPKMESIHG</sequence>
<accession>A0ABR3P0B8</accession>
<protein>
    <submittedName>
        <fullName evidence="2">Uncharacterized protein</fullName>
    </submittedName>
</protein>
<organism evidence="2 3">
    <name type="scientific">Cirrhinus molitorella</name>
    <name type="common">mud carp</name>
    <dbReference type="NCBI Taxonomy" id="172907"/>
    <lineage>
        <taxon>Eukaryota</taxon>
        <taxon>Metazoa</taxon>
        <taxon>Chordata</taxon>
        <taxon>Craniata</taxon>
        <taxon>Vertebrata</taxon>
        <taxon>Euteleostomi</taxon>
        <taxon>Actinopterygii</taxon>
        <taxon>Neopterygii</taxon>
        <taxon>Teleostei</taxon>
        <taxon>Ostariophysi</taxon>
        <taxon>Cypriniformes</taxon>
        <taxon>Cyprinidae</taxon>
        <taxon>Labeoninae</taxon>
        <taxon>Labeonini</taxon>
        <taxon>Cirrhinus</taxon>
    </lineage>
</organism>
<comment type="caution">
    <text evidence="2">The sequence shown here is derived from an EMBL/GenBank/DDBJ whole genome shotgun (WGS) entry which is preliminary data.</text>
</comment>
<evidence type="ECO:0000256" key="1">
    <source>
        <dbReference type="SAM" id="MobiDB-lite"/>
    </source>
</evidence>
<name>A0ABR3P0B8_9TELE</name>
<proteinExistence type="predicted"/>
<evidence type="ECO:0000313" key="3">
    <source>
        <dbReference type="Proteomes" id="UP001558613"/>
    </source>
</evidence>
<gene>
    <name evidence="2" type="ORF">QQF64_001393</name>
</gene>
<feature type="region of interest" description="Disordered" evidence="1">
    <location>
        <begin position="74"/>
        <end position="144"/>
    </location>
</feature>
<feature type="compositionally biased region" description="Basic residues" evidence="1">
    <location>
        <begin position="1"/>
        <end position="12"/>
    </location>
</feature>
<feature type="compositionally biased region" description="Low complexity" evidence="1">
    <location>
        <begin position="89"/>
        <end position="103"/>
    </location>
</feature>
<keyword evidence="3" id="KW-1185">Reference proteome</keyword>
<dbReference type="Proteomes" id="UP001558613">
    <property type="component" value="Unassembled WGS sequence"/>
</dbReference>